<dbReference type="Pfam" id="PF00149">
    <property type="entry name" value="Metallophos"/>
    <property type="match status" value="1"/>
</dbReference>
<dbReference type="InterPro" id="IPR029052">
    <property type="entry name" value="Metallo-depent_PP-like"/>
</dbReference>
<feature type="domain" description="Calcineurin-like phosphoesterase" evidence="3">
    <location>
        <begin position="306"/>
        <end position="497"/>
    </location>
</feature>
<dbReference type="AlphaFoldDB" id="A0A1X6N5H4"/>
<proteinExistence type="predicted"/>
<dbReference type="PROSITE" id="PS51257">
    <property type="entry name" value="PROKAR_LIPOPROTEIN"/>
    <property type="match status" value="1"/>
</dbReference>
<reference evidence="4 5" key="1">
    <citation type="submission" date="2017-04" db="EMBL/GenBank/DDBJ databases">
        <title>Genome Sequence of the Model Brown-Rot Fungus Postia placenta SB12.</title>
        <authorList>
            <consortium name="DOE Joint Genome Institute"/>
            <person name="Gaskell J."/>
            <person name="Kersten P."/>
            <person name="Larrondo L.F."/>
            <person name="Canessa P."/>
            <person name="Martinez D."/>
            <person name="Hibbett D."/>
            <person name="Schmoll M."/>
            <person name="Kubicek C.P."/>
            <person name="Martinez A.T."/>
            <person name="Yadav J."/>
            <person name="Master E."/>
            <person name="Magnuson J.K."/>
            <person name="James T."/>
            <person name="Yaver D."/>
            <person name="Berka R."/>
            <person name="Labutti K."/>
            <person name="Lipzen A."/>
            <person name="Aerts A."/>
            <person name="Barry K."/>
            <person name="Henrissat B."/>
            <person name="Blanchette R."/>
            <person name="Grigoriev I."/>
            <person name="Cullen D."/>
        </authorList>
    </citation>
    <scope>NUCLEOTIDE SEQUENCE [LARGE SCALE GENOMIC DNA]</scope>
    <source>
        <strain evidence="4 5">MAD-698-R-SB12</strain>
    </source>
</reference>
<dbReference type="STRING" id="670580.A0A1X6N5H4"/>
<accession>A0A1X6N5H4</accession>
<protein>
    <recommendedName>
        <fullName evidence="3">Calcineurin-like phosphoesterase domain-containing protein</fullName>
    </recommendedName>
</protein>
<dbReference type="Gene3D" id="2.100.10.50">
    <property type="match status" value="1"/>
</dbReference>
<evidence type="ECO:0000313" key="4">
    <source>
        <dbReference type="EMBL" id="OSX63855.1"/>
    </source>
</evidence>
<dbReference type="Gene3D" id="3.60.21.10">
    <property type="match status" value="1"/>
</dbReference>
<keyword evidence="2" id="KW-0812">Transmembrane</keyword>
<dbReference type="Proteomes" id="UP000194127">
    <property type="component" value="Unassembled WGS sequence"/>
</dbReference>
<sequence>MAFSLFRFGRFLRSIFSPAATFIGFSCLLTFYFLLYQPNAGPGAKQRVGWQAWEAVGETSVSGSNVNGSVDASTGAGTVGTPSQAEGTDWWNVTSQDTQNVDSASLPLDVWDPLLPHDTGLSEIDITTCFIDPWYAETLRSDVCAPATTKEDDAYKGKWVRVPRNLNVQSGMMSLNIYYRRTRRRDIPVVTDLRILPDRETPIPFTADWHKVSHMVSPSGEKLYLWYRTEKTLLQMTTAERQNDLVTELDVLFGDDQPWYGFERLERPVLEAKPIVRREAVWITYRRGVHPAPRAPPLHFSHDGRFKIMQIADLHFSVSSGSCRDTPLVPCAGDNLTATLLGRWLDAERPDLVVFSGDQLNGQGSSWDARSVLAKFARAVTDRGIPWAAVFGNHDDEDGESREAQVKYMQGLPYSLVQAGPKDLHGVGNYVLKVKSADASMTQLLTLYFLDSGAYSTGFWDWFGFFVPTEYDWIHQDQINWFLQQSSWVDPIERPFTPDSGKDLGDVWKRQAADQITPGAKRLAKPNALMFFHIPLQESYAAADVDPVTSKPLDVGMHDLEGQGSAKKQDGFFHKGILQAMESDHRAGGNAHEVKVVSNGHCHLTENCKRLKGVWLCFGGGGSYSGYGRVGFDRRVRIYDISDFGETIRTYKRMEHDEIMDDMILAGKGAPAPFEGLR</sequence>
<evidence type="ECO:0000256" key="1">
    <source>
        <dbReference type="SAM" id="MobiDB-lite"/>
    </source>
</evidence>
<feature type="transmembrane region" description="Helical" evidence="2">
    <location>
        <begin position="12"/>
        <end position="35"/>
    </location>
</feature>
<dbReference type="RefSeq" id="XP_024340649.1">
    <property type="nucleotide sequence ID" value="XM_024488669.1"/>
</dbReference>
<dbReference type="PANTHER" id="PTHR32440">
    <property type="entry name" value="PHOSPHATASE DCR2-RELATED-RELATED"/>
    <property type="match status" value="1"/>
</dbReference>
<gene>
    <name evidence="4" type="ORF">POSPLADRAFT_1179467</name>
</gene>
<name>A0A1X6N5H4_9APHY</name>
<keyword evidence="2" id="KW-0472">Membrane</keyword>
<evidence type="ECO:0000313" key="5">
    <source>
        <dbReference type="Proteomes" id="UP000194127"/>
    </source>
</evidence>
<dbReference type="SUPFAM" id="SSF56300">
    <property type="entry name" value="Metallo-dependent phosphatases"/>
    <property type="match status" value="1"/>
</dbReference>
<keyword evidence="5" id="KW-1185">Reference proteome</keyword>
<dbReference type="OrthoDB" id="783096at2759"/>
<dbReference type="GO" id="GO:0004721">
    <property type="term" value="F:phosphoprotein phosphatase activity"/>
    <property type="evidence" value="ECO:0007669"/>
    <property type="project" value="TreeGrafter"/>
</dbReference>
<dbReference type="EMBL" id="KZ110594">
    <property type="protein sequence ID" value="OSX63855.1"/>
    <property type="molecule type" value="Genomic_DNA"/>
</dbReference>
<keyword evidence="2" id="KW-1133">Transmembrane helix</keyword>
<dbReference type="CDD" id="cd07383">
    <property type="entry name" value="MPP_Dcr2"/>
    <property type="match status" value="1"/>
</dbReference>
<organism evidence="4 5">
    <name type="scientific">Postia placenta MAD-698-R-SB12</name>
    <dbReference type="NCBI Taxonomy" id="670580"/>
    <lineage>
        <taxon>Eukaryota</taxon>
        <taxon>Fungi</taxon>
        <taxon>Dikarya</taxon>
        <taxon>Basidiomycota</taxon>
        <taxon>Agaricomycotina</taxon>
        <taxon>Agaricomycetes</taxon>
        <taxon>Polyporales</taxon>
        <taxon>Adustoporiaceae</taxon>
        <taxon>Rhodonia</taxon>
    </lineage>
</organism>
<evidence type="ECO:0000259" key="3">
    <source>
        <dbReference type="Pfam" id="PF00149"/>
    </source>
</evidence>
<dbReference type="InterPro" id="IPR004843">
    <property type="entry name" value="Calcineurin-like_PHP"/>
</dbReference>
<dbReference type="PANTHER" id="PTHR32440:SF0">
    <property type="entry name" value="PHOSPHATASE DCR2-RELATED"/>
    <property type="match status" value="1"/>
</dbReference>
<feature type="region of interest" description="Disordered" evidence="1">
    <location>
        <begin position="64"/>
        <end position="89"/>
    </location>
</feature>
<dbReference type="GO" id="GO:0005737">
    <property type="term" value="C:cytoplasm"/>
    <property type="evidence" value="ECO:0007669"/>
    <property type="project" value="TreeGrafter"/>
</dbReference>
<feature type="compositionally biased region" description="Polar residues" evidence="1">
    <location>
        <begin position="71"/>
        <end position="89"/>
    </location>
</feature>
<evidence type="ECO:0000256" key="2">
    <source>
        <dbReference type="SAM" id="Phobius"/>
    </source>
</evidence>
<dbReference type="GeneID" id="36333618"/>